<dbReference type="Proteomes" id="UP000790347">
    <property type="component" value="Unassembled WGS sequence"/>
</dbReference>
<reference evidence="2" key="1">
    <citation type="submission" date="2013-05" db="EMBL/GenBank/DDBJ databases">
        <authorList>
            <person name="Yim A.K.Y."/>
            <person name="Chan T.F."/>
            <person name="Ji K.M."/>
            <person name="Liu X.Y."/>
            <person name="Zhou J.W."/>
            <person name="Li R.Q."/>
            <person name="Yang K.Y."/>
            <person name="Li J."/>
            <person name="Li M."/>
            <person name="Law P.T.W."/>
            <person name="Wu Y.L."/>
            <person name="Cai Z.L."/>
            <person name="Qin H."/>
            <person name="Bao Y."/>
            <person name="Leung R.K.K."/>
            <person name="Ng P.K.S."/>
            <person name="Zou J."/>
            <person name="Zhong X.J."/>
            <person name="Ran P.X."/>
            <person name="Zhong N.S."/>
            <person name="Liu Z.G."/>
            <person name="Tsui S.K.W."/>
        </authorList>
    </citation>
    <scope>NUCLEOTIDE SEQUENCE</scope>
    <source>
        <strain evidence="2">Derf</strain>
        <tissue evidence="2">Whole organism</tissue>
    </source>
</reference>
<evidence type="ECO:0000256" key="1">
    <source>
        <dbReference type="SAM" id="MobiDB-lite"/>
    </source>
</evidence>
<evidence type="ECO:0000313" key="3">
    <source>
        <dbReference type="Proteomes" id="UP000790347"/>
    </source>
</evidence>
<comment type="caution">
    <text evidence="2">The sequence shown here is derived from an EMBL/GenBank/DDBJ whole genome shotgun (WGS) entry which is preliminary data.</text>
</comment>
<keyword evidence="3" id="KW-1185">Reference proteome</keyword>
<proteinExistence type="predicted"/>
<evidence type="ECO:0000313" key="2">
    <source>
        <dbReference type="EMBL" id="KAH9510505.1"/>
    </source>
</evidence>
<reference evidence="2" key="2">
    <citation type="journal article" date="2022" name="Res Sq">
        <title>Comparative Genomics Reveals Insights into the Divergent Evolution of Astigmatic Mites and Household Pest Adaptations.</title>
        <authorList>
            <person name="Xiong Q."/>
            <person name="Wan A.T.-Y."/>
            <person name="Liu X.-Y."/>
            <person name="Fung C.S.-H."/>
            <person name="Xiao X."/>
            <person name="Malainual N."/>
            <person name="Hou J."/>
            <person name="Wang L."/>
            <person name="Wang M."/>
            <person name="Yang K."/>
            <person name="Cui Y."/>
            <person name="Leung E."/>
            <person name="Nong W."/>
            <person name="Shin S.-K."/>
            <person name="Au S."/>
            <person name="Jeong K.Y."/>
            <person name="Chew F.T."/>
            <person name="Hui J."/>
            <person name="Leung T.F."/>
            <person name="Tungtrongchitr A."/>
            <person name="Zhong N."/>
            <person name="Liu Z."/>
            <person name="Tsui S."/>
        </authorList>
    </citation>
    <scope>NUCLEOTIDE SEQUENCE</scope>
    <source>
        <strain evidence="2">Derf</strain>
        <tissue evidence="2">Whole organism</tissue>
    </source>
</reference>
<name>A0A922L3L5_DERFA</name>
<dbReference type="AlphaFoldDB" id="A0A922L3L5"/>
<dbReference type="EMBL" id="ASGP02000004">
    <property type="protein sequence ID" value="KAH9510505.1"/>
    <property type="molecule type" value="Genomic_DNA"/>
</dbReference>
<accession>A0A922L3L5</accession>
<feature type="region of interest" description="Disordered" evidence="1">
    <location>
        <begin position="1"/>
        <end position="21"/>
    </location>
</feature>
<organism evidence="2 3">
    <name type="scientific">Dermatophagoides farinae</name>
    <name type="common">American house dust mite</name>
    <dbReference type="NCBI Taxonomy" id="6954"/>
    <lineage>
        <taxon>Eukaryota</taxon>
        <taxon>Metazoa</taxon>
        <taxon>Ecdysozoa</taxon>
        <taxon>Arthropoda</taxon>
        <taxon>Chelicerata</taxon>
        <taxon>Arachnida</taxon>
        <taxon>Acari</taxon>
        <taxon>Acariformes</taxon>
        <taxon>Sarcoptiformes</taxon>
        <taxon>Astigmata</taxon>
        <taxon>Psoroptidia</taxon>
        <taxon>Analgoidea</taxon>
        <taxon>Pyroglyphidae</taxon>
        <taxon>Dermatophagoidinae</taxon>
        <taxon>Dermatophagoides</taxon>
    </lineage>
</organism>
<protein>
    <submittedName>
        <fullName evidence="2">Uncharacterized protein</fullName>
    </submittedName>
</protein>
<sequence>MFSNHSKEFISNGGNTNVTGNRIGRESVVDDDVEHSLLLFCFIDLFRYVNDEESLLMTIMVLIDFHSD</sequence>
<gene>
    <name evidence="2" type="ORF">DERF_009026</name>
</gene>